<dbReference type="Proteomes" id="UP000728032">
    <property type="component" value="Unassembled WGS sequence"/>
</dbReference>
<reference evidence="8" key="1">
    <citation type="submission" date="2020-11" db="EMBL/GenBank/DDBJ databases">
        <authorList>
            <person name="Tran Van P."/>
        </authorList>
    </citation>
    <scope>NUCLEOTIDE SEQUENCE</scope>
</reference>
<organism evidence="8">
    <name type="scientific">Oppiella nova</name>
    <dbReference type="NCBI Taxonomy" id="334625"/>
    <lineage>
        <taxon>Eukaryota</taxon>
        <taxon>Metazoa</taxon>
        <taxon>Ecdysozoa</taxon>
        <taxon>Arthropoda</taxon>
        <taxon>Chelicerata</taxon>
        <taxon>Arachnida</taxon>
        <taxon>Acari</taxon>
        <taxon>Acariformes</taxon>
        <taxon>Sarcoptiformes</taxon>
        <taxon>Oribatida</taxon>
        <taxon>Brachypylina</taxon>
        <taxon>Oppioidea</taxon>
        <taxon>Oppiidae</taxon>
        <taxon>Oppiella</taxon>
    </lineage>
</organism>
<evidence type="ECO:0000313" key="9">
    <source>
        <dbReference type="Proteomes" id="UP000728032"/>
    </source>
</evidence>
<evidence type="ECO:0000256" key="2">
    <source>
        <dbReference type="ARBA" id="ARBA00023136"/>
    </source>
</evidence>
<evidence type="ECO:0000313" key="8">
    <source>
        <dbReference type="EMBL" id="CAD7642017.1"/>
    </source>
</evidence>
<dbReference type="OrthoDB" id="6516880at2759"/>
<keyword evidence="6" id="KW-0393">Immunoglobulin domain</keyword>
<keyword evidence="9" id="KW-1185">Reference proteome</keyword>
<evidence type="ECO:0000256" key="5">
    <source>
        <dbReference type="ARBA" id="ARBA00023180"/>
    </source>
</evidence>
<evidence type="ECO:0000256" key="6">
    <source>
        <dbReference type="ARBA" id="ARBA00023319"/>
    </source>
</evidence>
<name>A0A7R9LHV4_9ACAR</name>
<evidence type="ECO:0000256" key="4">
    <source>
        <dbReference type="ARBA" id="ARBA00023170"/>
    </source>
</evidence>
<evidence type="ECO:0000256" key="3">
    <source>
        <dbReference type="ARBA" id="ARBA00023157"/>
    </source>
</evidence>
<dbReference type="EMBL" id="OC915805">
    <property type="protein sequence ID" value="CAD7642017.1"/>
    <property type="molecule type" value="Genomic_DNA"/>
</dbReference>
<protein>
    <recommendedName>
        <fullName evidence="7">Netrin receptor UNC5A-D-like N-terminal domain-containing protein</fullName>
    </recommendedName>
</protein>
<accession>A0A7R9LHV4</accession>
<comment type="subcellular location">
    <subcellularLocation>
        <location evidence="1">Membrane</location>
        <topology evidence="1">Single-pass type I membrane protein</topology>
    </subcellularLocation>
</comment>
<keyword evidence="2" id="KW-0472">Membrane</keyword>
<feature type="domain" description="Netrin receptor UNC5A-D-like N-terminal" evidence="7">
    <location>
        <begin position="40"/>
        <end position="145"/>
    </location>
</feature>
<dbReference type="Gene3D" id="2.60.40.10">
    <property type="entry name" value="Immunoglobulins"/>
    <property type="match status" value="1"/>
</dbReference>
<evidence type="ECO:0000259" key="7">
    <source>
        <dbReference type="Pfam" id="PF25609"/>
    </source>
</evidence>
<dbReference type="InterPro" id="IPR013783">
    <property type="entry name" value="Ig-like_fold"/>
</dbReference>
<keyword evidence="4" id="KW-0675">Receptor</keyword>
<gene>
    <name evidence="8" type="ORF">ONB1V03_LOCUS3376</name>
</gene>
<dbReference type="AlphaFoldDB" id="A0A7R9LHV4"/>
<keyword evidence="3" id="KW-1015">Disulfide bond</keyword>
<dbReference type="InterPro" id="IPR057755">
    <property type="entry name" value="UNC5A-D-like_N"/>
</dbReference>
<keyword evidence="5" id="KW-0325">Glycoprotein</keyword>
<evidence type="ECO:0000256" key="1">
    <source>
        <dbReference type="ARBA" id="ARBA00004479"/>
    </source>
</evidence>
<dbReference type="EMBL" id="CAJPVJ010000980">
    <property type="protein sequence ID" value="CAG2163812.1"/>
    <property type="molecule type" value="Genomic_DNA"/>
</dbReference>
<proteinExistence type="predicted"/>
<sequence>MTSTADKRNHENVKTKHSSERNICFTFWKSNVKSDESVGSGPAFDEQPSDSFIVRSKSAILRCKTLNALKAWFACNTGDERAIQDKQIGHNYVDPQTGIRIIELDLEVTRNDIDEHAKAGYTTPYQCWCNAYGGHQSIVSRRASILFSCKY</sequence>
<dbReference type="Pfam" id="PF25609">
    <property type="entry name" value="Unc5_NetrinR_N"/>
    <property type="match status" value="1"/>
</dbReference>